<dbReference type="InterPro" id="IPR008638">
    <property type="entry name" value="FhaB/CdiA-like_TPS"/>
</dbReference>
<feature type="signal peptide" evidence="2">
    <location>
        <begin position="1"/>
        <end position="24"/>
    </location>
</feature>
<dbReference type="SMART" id="SM00912">
    <property type="entry name" value="Haemagg_act"/>
    <property type="match status" value="1"/>
</dbReference>
<dbReference type="Pfam" id="PF05860">
    <property type="entry name" value="TPS"/>
    <property type="match status" value="1"/>
</dbReference>
<feature type="chain" id="PRO_5002827626" evidence="2">
    <location>
        <begin position="25"/>
        <end position="2038"/>
    </location>
</feature>
<keyword evidence="2" id="KW-0732">Signal</keyword>
<dbReference type="Proteomes" id="UP000003835">
    <property type="component" value="Unassembled WGS sequence"/>
</dbReference>
<keyword evidence="5" id="KW-1185">Reference proteome</keyword>
<dbReference type="InterPro" id="IPR012334">
    <property type="entry name" value="Pectin_lyas_fold"/>
</dbReference>
<reference evidence="4 5" key="1">
    <citation type="submission" date="2008-07" db="EMBL/GenBank/DDBJ databases">
        <authorList>
            <person name="Tandeau de Marsac N."/>
            <person name="Ferriera S."/>
            <person name="Johnson J."/>
            <person name="Kravitz S."/>
            <person name="Beeson K."/>
            <person name="Sutton G."/>
            <person name="Rogers Y.-H."/>
            <person name="Friedman R."/>
            <person name="Frazier M."/>
            <person name="Venter J.C."/>
        </authorList>
    </citation>
    <scope>NUCLEOTIDE SEQUENCE [LARGE SCALE GENOMIC DNA]</scope>
    <source>
        <strain evidence="4 5">PCC 7420</strain>
    </source>
</reference>
<dbReference type="Gene3D" id="2.160.20.10">
    <property type="entry name" value="Single-stranded right-handed beta-helix, Pectin lyase-like"/>
    <property type="match status" value="1"/>
</dbReference>
<evidence type="ECO:0000256" key="2">
    <source>
        <dbReference type="SAM" id="SignalP"/>
    </source>
</evidence>
<dbReference type="Pfam" id="PF12770">
    <property type="entry name" value="CHAT"/>
    <property type="match status" value="1"/>
</dbReference>
<dbReference type="eggNOG" id="COG2911">
    <property type="taxonomic scope" value="Bacteria"/>
</dbReference>
<dbReference type="OrthoDB" id="446317at2"/>
<evidence type="ECO:0000313" key="5">
    <source>
        <dbReference type="Proteomes" id="UP000003835"/>
    </source>
</evidence>
<dbReference type="eggNOG" id="COG4995">
    <property type="taxonomic scope" value="Bacteria"/>
</dbReference>
<gene>
    <name evidence="4" type="ORF">MC7420_6051</name>
</gene>
<dbReference type="eggNOG" id="COG3210">
    <property type="taxonomic scope" value="Bacteria"/>
</dbReference>
<feature type="region of interest" description="Disordered" evidence="1">
    <location>
        <begin position="1593"/>
        <end position="1624"/>
    </location>
</feature>
<accession>B4VTQ2</accession>
<evidence type="ECO:0000259" key="3">
    <source>
        <dbReference type="SMART" id="SM00912"/>
    </source>
</evidence>
<dbReference type="SUPFAM" id="SSF51126">
    <property type="entry name" value="Pectin lyase-like"/>
    <property type="match status" value="1"/>
</dbReference>
<sequence length="2038" mass="212831">MSAPIYLKLLSTLTLCLTTLGFMSSGLTQPIVSDDSTDTTVNQQNNRFDIEGGELSGDGANLFHSFSEFGLDSGQIANFLSNPSIQNILSRITGGDASVINGLIQITGGTSNLFLMNPAGIIFGNEAQLNVPAAFTATTATGISFGDNLFNATGINDYTSLMGTPNGFVFNTPEPGSIVNTGTLEVNSEQNLSLIGGAVVSTGELVAPDGQITVTTVPGNQWVRISQAGQLLSLEVPAAATQVPFTPLSLPQLLTGGNVSNATELSVNEQGEVALTGSGIAINQGDVVAKTVTTGTALLSAENNLTLVESHLTTTGDLQLLAQNTVQVRDTVANPFIAQAGDNLTVQGNQNVDIFALNHAASGFYSSGDMVFRSSNTISGDAHYSTGGDFRIEQLDGSSGDLESPNDPIILASGDVRLGNYTGASLHILAGGRVRVRNVTITGTDSEDNTINPNNANPFLASLASVPLSAGTTLQIDGSTNPTLDIRAGINWGVLGGDPGNKPIGTGLPTPTFTTATNADIVVDNITISQPNSKVLLTNQYNPNNLAGNVQVGQIDVSSDLGNAGSVTIESRGNIRTSPIKSRANVTGDGGDILLNAENNIEIGNAGGSDIDSRGDNGGNITLDAGGTIRMTNALSRGKDTTGDGGDIRITAGGDINSGNIQTSGANGGEITIKINGDGVIDTTGPLGNEGTIESCSNITCDGAGESGDIAVEATSIITRGIQSNGDLDGNITLTSNEIQLKPAEVPANRPEVPFIRGTGTLRLQPLDIETITVNTGSNDLILDNPLQLGGNISFNTSGGNVTFNGTVDGEYDLSLNTDTGTALFNGIVGSLNSLNIISTDANGKTIINRDITANQLEFNNMVEVLSNSTLTLIQSGMQPPPAIDFMESVELKADLTISTIRNSQINFNSTVDGTYDLTVLNPGETTFTGEVGSISRLNTLRTDNEGTTQINNNITANQLDIQDAVEVLSDLSLTADEIEFGSTITGTNQNLILQSSNITDIFSLAGSGNSSDEAGFQDGFESLTIRSTNSGGQIDLSNLTFSDPVTIQIPDGVIAINGKITGTDDASITLNSATTNLNADITTEDGGIAFNTDSVELGNDVTLNSGSNPIRFQGTVDGNYKLTLSSSDTTTFGGTVGGSTPLDTLTTKLDGITQFNGNVTANRLNLQDSVDVLSNLSLTATEIVLNGILTGTDNGAITLNAATTTLNSNITTSGSDIRFLGDKVNLGADVDLNTASGNINFSGIVEGDRTLRIFSTGTTTFSGAVGSVTPLNSLTTDAGGITQFGGDVTANRVSIQDSLAVLSDLSLTSPEITLGATVTGSNTNLVLQPLNPTQDFTLTAGVFEDGFQSIRIGRENGSGAIALNGNLTFSDPVSILSPTGSGTITATGTITGLDNATVSLQANQDINVNDITANSGISLTSNQGAVTTGNLNTSGVNQGGDITVQAKTEIQAGAINSSATQGDGGNVTLDPENDIEVDSINAQGGSNGRGGNVDITTEQFFRATETFSDRTGTTTSISTAGGNGGGSVIIRHQGGKLDTPFTVGQDYNDVNGTRGAIATGSDNQITEGSYPNPYTQGIAPSQIQLITPETITPETSRESSESSPENPLILQKESPSQPQVETDVPSVTIDTVFGTIDAAYTQEFEAYLSKSATQILTLTEARQLLQDIAQETGVKPALIYVMFVPSSISSESATPEDNDQLDLVLVTAQGEPIHKSIPITRAEVLQVAQQFQRSVTNVRDTTGYLAPGKQLYDWLITPLEADLQAQGIQNLVFVMDRGLRSMPVAALHNEEQFLIENYSVGIMPSLSLTDTRFQSVQDSKVLAMGAAQFSDQKPLPAVPVELEAITQKLWQGQFFLNEGFTLDNLKAQRKKQPFGIIHLATHADFRPGAISNSYIQLWNSKLRLDQLPELGWNNPPVELLVLSACRTALGDENAELGFAGLAVQAGVKSTLASLWYVSDEGTLALMTQFYDQLKTAPIKAEALRQVQIDMLKGKIKLENGQLITSAGTILLPSELPQSQDLTHPYYWASFTMVGNPW</sequence>
<dbReference type="HOGENOM" id="CLU_001178_0_0_3"/>
<name>B4VTQ2_9CYAN</name>
<dbReference type="STRING" id="118168.MC7420_6051"/>
<dbReference type="NCBIfam" id="TIGR01901">
    <property type="entry name" value="adhes_NPXG"/>
    <property type="match status" value="1"/>
</dbReference>
<proteinExistence type="predicted"/>
<dbReference type="InterPro" id="IPR011050">
    <property type="entry name" value="Pectin_lyase_fold/virulence"/>
</dbReference>
<organism evidence="4 5">
    <name type="scientific">Coleofasciculus chthonoplastes PCC 7420</name>
    <dbReference type="NCBI Taxonomy" id="118168"/>
    <lineage>
        <taxon>Bacteria</taxon>
        <taxon>Bacillati</taxon>
        <taxon>Cyanobacteriota</taxon>
        <taxon>Cyanophyceae</taxon>
        <taxon>Coleofasciculales</taxon>
        <taxon>Coleofasciculaceae</taxon>
        <taxon>Coleofasciculus</taxon>
    </lineage>
</organism>
<dbReference type="RefSeq" id="WP_006101904.1">
    <property type="nucleotide sequence ID" value="NZ_DS989852.1"/>
</dbReference>
<dbReference type="InterPro" id="IPR024983">
    <property type="entry name" value="CHAT_dom"/>
</dbReference>
<feature type="domain" description="Filamentous haemagglutinin FhaB/tRNA nuclease CdiA-like TPS" evidence="3">
    <location>
        <begin position="32"/>
        <end position="146"/>
    </location>
</feature>
<evidence type="ECO:0000256" key="1">
    <source>
        <dbReference type="SAM" id="MobiDB-lite"/>
    </source>
</evidence>
<protein>
    <submittedName>
        <fullName evidence="4">Haemagglutination activity domain protein</fullName>
    </submittedName>
</protein>
<dbReference type="EMBL" id="DS989852">
    <property type="protein sequence ID" value="EDX74573.1"/>
    <property type="molecule type" value="Genomic_DNA"/>
</dbReference>
<evidence type="ECO:0000313" key="4">
    <source>
        <dbReference type="EMBL" id="EDX74573.1"/>
    </source>
</evidence>